<evidence type="ECO:0000256" key="5">
    <source>
        <dbReference type="ARBA" id="ARBA00022723"/>
    </source>
</evidence>
<dbReference type="Pfam" id="PF13359">
    <property type="entry name" value="DDE_Tnp_4"/>
    <property type="match status" value="1"/>
</dbReference>
<keyword evidence="5" id="KW-0479">Metal-binding</keyword>
<comment type="subcellular location">
    <subcellularLocation>
        <location evidence="2">Nucleus</location>
    </subcellularLocation>
</comment>
<dbReference type="AlphaFoldDB" id="A0A8H7HRP3"/>
<evidence type="ECO:0000313" key="9">
    <source>
        <dbReference type="EMBL" id="KAF8700921.1"/>
    </source>
</evidence>
<keyword evidence="4" id="KW-0540">Nuclease</keyword>
<dbReference type="GO" id="GO:0004519">
    <property type="term" value="F:endonuclease activity"/>
    <property type="evidence" value="ECO:0007669"/>
    <property type="project" value="UniProtKB-KW"/>
</dbReference>
<feature type="non-terminal residue" evidence="9">
    <location>
        <position position="1"/>
    </location>
</feature>
<gene>
    <name evidence="9" type="ORF">RHS03_06589</name>
</gene>
<reference evidence="9" key="1">
    <citation type="submission" date="2020-09" db="EMBL/GenBank/DDBJ databases">
        <title>Comparative genome analyses of four rice-infecting Rhizoctonia solani isolates reveal extensive enrichment of homogalacturonan modification genes.</title>
        <authorList>
            <person name="Lee D.-Y."/>
            <person name="Jeon J."/>
            <person name="Kim K.-T."/>
            <person name="Cheong K."/>
            <person name="Song H."/>
            <person name="Choi G."/>
            <person name="Ko J."/>
            <person name="Opiyo S.O."/>
            <person name="Zuo S."/>
            <person name="Madhav S."/>
            <person name="Lee Y.-H."/>
            <person name="Wang G.-L."/>
        </authorList>
    </citation>
    <scope>NUCLEOTIDE SEQUENCE</scope>
    <source>
        <strain evidence="9">AG1-IA WGL</strain>
    </source>
</reference>
<evidence type="ECO:0000256" key="4">
    <source>
        <dbReference type="ARBA" id="ARBA00022722"/>
    </source>
</evidence>
<evidence type="ECO:0000256" key="7">
    <source>
        <dbReference type="ARBA" id="ARBA00023242"/>
    </source>
</evidence>
<organism evidence="9 10">
    <name type="scientific">Rhizoctonia solani</name>
    <dbReference type="NCBI Taxonomy" id="456999"/>
    <lineage>
        <taxon>Eukaryota</taxon>
        <taxon>Fungi</taxon>
        <taxon>Dikarya</taxon>
        <taxon>Basidiomycota</taxon>
        <taxon>Agaricomycotina</taxon>
        <taxon>Agaricomycetes</taxon>
        <taxon>Cantharellales</taxon>
        <taxon>Ceratobasidiaceae</taxon>
        <taxon>Rhizoctonia</taxon>
    </lineage>
</organism>
<dbReference type="InterPro" id="IPR045249">
    <property type="entry name" value="HARBI1-like"/>
</dbReference>
<evidence type="ECO:0000256" key="2">
    <source>
        <dbReference type="ARBA" id="ARBA00004123"/>
    </source>
</evidence>
<feature type="domain" description="DDE Tnp4" evidence="8">
    <location>
        <begin position="315"/>
        <end position="452"/>
    </location>
</feature>
<evidence type="ECO:0000313" key="10">
    <source>
        <dbReference type="Proteomes" id="UP000602905"/>
    </source>
</evidence>
<dbReference type="GO" id="GO:0016787">
    <property type="term" value="F:hydrolase activity"/>
    <property type="evidence" value="ECO:0007669"/>
    <property type="project" value="UniProtKB-KW"/>
</dbReference>
<accession>A0A8H7HRP3</accession>
<dbReference type="EMBL" id="JACYCD010000204">
    <property type="protein sequence ID" value="KAF8700921.1"/>
    <property type="molecule type" value="Genomic_DNA"/>
</dbReference>
<name>A0A8H7HRP3_9AGAM</name>
<dbReference type="GO" id="GO:0005634">
    <property type="term" value="C:nucleus"/>
    <property type="evidence" value="ECO:0007669"/>
    <property type="project" value="UniProtKB-SubCell"/>
</dbReference>
<evidence type="ECO:0000259" key="8">
    <source>
        <dbReference type="Pfam" id="PF13359"/>
    </source>
</evidence>
<sequence>RFFPPRRTFMARNPEPDLGAIGRDVDTAQLLSDILVAQHRQERHAAQLRDRLRAIRTHQQNLYAQRSTSQGNEARIPVHSAQDRLRQLGGLHLIQERNVADDVAFAYGPLERLCDLVLAELSREESEDEEDVIEDQGPAVEVARTCRNRYNPYNRERSPPLPRVIRPTGRAIRRRVAYTISSQPRQNNFFEVALDLPDHDFRIVFRMCKRTFWSIVDLIRQDEVFVNRGRRKQRPVFYQLGAFLIRFGSMGSRGDFTALITSVGQGSVPIYCERVTYAIRVFGLLCVRWPTAERKNEIKAAFREMCGLDGIVGVLDGSLIELAKRPAGSEESFRSRKGTIATNIQAIVDHEGRFIAFETGFPGSKNDTSIWKQSFIWSHRLTHFDDGEFLLADGGWISTGYPLSPFVLIPFARHERQGEDRPRKVQFNRCISRARVLVERTFGKLKSQFPSLVMMGDIGNPEVLYRVIKALMAGGEYDWVDWEEEDVHVGPGANINEEVLTAGREFRIRCMDKICPE</sequence>
<dbReference type="GO" id="GO:0046872">
    <property type="term" value="F:metal ion binding"/>
    <property type="evidence" value="ECO:0007669"/>
    <property type="project" value="UniProtKB-KW"/>
</dbReference>
<dbReference type="OrthoDB" id="3233403at2759"/>
<evidence type="ECO:0000256" key="1">
    <source>
        <dbReference type="ARBA" id="ARBA00001968"/>
    </source>
</evidence>
<dbReference type="InterPro" id="IPR027806">
    <property type="entry name" value="HARBI1_dom"/>
</dbReference>
<evidence type="ECO:0000256" key="3">
    <source>
        <dbReference type="ARBA" id="ARBA00006958"/>
    </source>
</evidence>
<dbReference type="PANTHER" id="PTHR22930:SF289">
    <property type="entry name" value="DDE TNP4 DOMAIN-CONTAINING PROTEIN-RELATED"/>
    <property type="match status" value="1"/>
</dbReference>
<dbReference type="PANTHER" id="PTHR22930">
    <property type="match status" value="1"/>
</dbReference>
<keyword evidence="6" id="KW-0378">Hydrolase</keyword>
<dbReference type="Proteomes" id="UP000602905">
    <property type="component" value="Unassembled WGS sequence"/>
</dbReference>
<proteinExistence type="inferred from homology"/>
<keyword evidence="9" id="KW-0255">Endonuclease</keyword>
<protein>
    <submittedName>
        <fullName evidence="9">DDE superfamily endonuclease</fullName>
    </submittedName>
</protein>
<keyword evidence="7" id="KW-0539">Nucleus</keyword>
<comment type="caution">
    <text evidence="9">The sequence shown here is derived from an EMBL/GenBank/DDBJ whole genome shotgun (WGS) entry which is preliminary data.</text>
</comment>
<evidence type="ECO:0000256" key="6">
    <source>
        <dbReference type="ARBA" id="ARBA00022801"/>
    </source>
</evidence>
<comment type="similarity">
    <text evidence="3">Belongs to the HARBI1 family.</text>
</comment>
<comment type="cofactor">
    <cofactor evidence="1">
        <name>a divalent metal cation</name>
        <dbReference type="ChEBI" id="CHEBI:60240"/>
    </cofactor>
</comment>